<feature type="region of interest" description="Disordered" evidence="1">
    <location>
        <begin position="84"/>
        <end position="116"/>
    </location>
</feature>
<evidence type="ECO:0000259" key="4">
    <source>
        <dbReference type="Pfam" id="PF17919"/>
    </source>
</evidence>
<protein>
    <recommendedName>
        <fullName evidence="7">RNase H type-1 domain-containing protein</fullName>
    </recommendedName>
</protein>
<dbReference type="InterPro" id="IPR043502">
    <property type="entry name" value="DNA/RNA_pol_sf"/>
</dbReference>
<dbReference type="InterPro" id="IPR036397">
    <property type="entry name" value="RNaseH_sf"/>
</dbReference>
<dbReference type="InterPro" id="IPR012337">
    <property type="entry name" value="RNaseH-like_sf"/>
</dbReference>
<keyword evidence="6" id="KW-1185">Reference proteome</keyword>
<evidence type="ECO:0000259" key="2">
    <source>
        <dbReference type="Pfam" id="PF03732"/>
    </source>
</evidence>
<dbReference type="Gene3D" id="3.30.420.10">
    <property type="entry name" value="Ribonuclease H-like superfamily/Ribonuclease H"/>
    <property type="match status" value="1"/>
</dbReference>
<evidence type="ECO:0000313" key="5">
    <source>
        <dbReference type="EMBL" id="KAK1686026.1"/>
    </source>
</evidence>
<sequence>MVWVPVPPLDLPFRLLKASVTKPPNGRIIEFGSHRVYGTIPERPYLSPVVAPDPPRSAARGLRTGCAAGSVEVLMAGVGDAGKEAAAEGAGQTKSARPAKPPIERDEIIGGTSTAPPETPLQAAMSVLATPIAQNIDPAAVQAELEAQRQKLLSSGADIIKAQRERNLTLRVYNAAHGFASVKMKPGKIIKRQEQLMLKMPPPRYRRGERGAERYDEADSGMERIGAYRDPLGERVGERCLPDRDARHRLDRVYLSEVIEAEAPPGPRCFGPRIMREEPPVRNFQLPRDTKTYDGTTKPEDWLMDYVTALYVAGGGGTAAGGGNRRWAVRIIPSFLVGPARIWLNNLPKGSINGWLDFEEAFMSNFSSTYRRPNRPQQLALCQQRANETDRDYLTRWNSTRNSCEGVIEAQAIAWFCNGCRRGSPLWQKLQRNMPTTLAEMIQVESTLVSLLRENRNIFAWSTDDLVGVPRELAEHSLNVRKDAKPVRQPLRQFAEDRRKLIGEEATKLLVSGFIVEVLHTEWLANPVLVEKKKEEDPKARKVWRMCIDYTNLNKACPKDPFPLPRIDQADAAFKELKQMLATAPVLASPLEREPMLLYIAATNRVVSVVVVVERDEEGKTVQRPVYYLNEVLSLSKQNYPHFQKMTYGVFMAATKLKHYFEEHPMKVVSEAPISEIMGNKDASGRIAKCAIQLLPYVPVYERRDAIKSQALADFLVDWAEMQYKSPKPEVDYWKMHFDGSKLKEGLGAGLVLTSPKGDHLKYVLQIHFRASNNVAEYEALVHGLKVAREIGAHRVICYSDSDLVVQQCSGDWDAKDANMATYRFHVQKIAGFFDGCEFHHVPRADNEAADTLSKLGSSRQEIPPGIALAHLREPSITPSPESELIFVPESHIVPMDIDEGNPGTVPANPGTLGQKPEEAMMVDSMEIDVPVFVVREAPAWVEPIKEFLINGTLPVDETESRRIQRRSKAYTIINGEVYKRSVTGVLQRCVEPEEGKEMLVEIHQGECGHHASSRALVEKVFRHGFYWPTLENAEDLEWKEGKADMSREETKRPWNIALLRPFYS</sequence>
<dbReference type="EMBL" id="JAUUTY010000002">
    <property type="protein sequence ID" value="KAK1686026.1"/>
    <property type="molecule type" value="Genomic_DNA"/>
</dbReference>
<dbReference type="Gene3D" id="1.10.340.70">
    <property type="match status" value="1"/>
</dbReference>
<dbReference type="Proteomes" id="UP001231189">
    <property type="component" value="Unassembled WGS sequence"/>
</dbReference>
<comment type="caution">
    <text evidence="5">The sequence shown here is derived from an EMBL/GenBank/DDBJ whole genome shotgun (WGS) entry which is preliminary data.</text>
</comment>
<dbReference type="Pfam" id="PF03732">
    <property type="entry name" value="Retrotrans_gag"/>
    <property type="match status" value="1"/>
</dbReference>
<dbReference type="AlphaFoldDB" id="A0AAD8X134"/>
<gene>
    <name evidence="5" type="ORF">QYE76_046874</name>
</gene>
<name>A0AAD8X134_LOLMU</name>
<proteinExistence type="predicted"/>
<reference evidence="5" key="1">
    <citation type="submission" date="2023-07" db="EMBL/GenBank/DDBJ databases">
        <title>A chromosome-level genome assembly of Lolium multiflorum.</title>
        <authorList>
            <person name="Chen Y."/>
            <person name="Copetti D."/>
            <person name="Kolliker R."/>
            <person name="Studer B."/>
        </authorList>
    </citation>
    <scope>NUCLEOTIDE SEQUENCE</scope>
    <source>
        <strain evidence="5">02402/16</strain>
        <tissue evidence="5">Leaf</tissue>
    </source>
</reference>
<dbReference type="InterPro" id="IPR041577">
    <property type="entry name" value="RT_RNaseH_2"/>
</dbReference>
<evidence type="ECO:0000259" key="3">
    <source>
        <dbReference type="Pfam" id="PF13456"/>
    </source>
</evidence>
<dbReference type="InterPro" id="IPR005162">
    <property type="entry name" value="Retrotrans_gag_dom"/>
</dbReference>
<dbReference type="PANTHER" id="PTHR48475:SF1">
    <property type="entry name" value="RNASE H TYPE-1 DOMAIN-CONTAINING PROTEIN"/>
    <property type="match status" value="1"/>
</dbReference>
<feature type="domain" description="Retrotransposon gag" evidence="2">
    <location>
        <begin position="331"/>
        <end position="421"/>
    </location>
</feature>
<feature type="domain" description="Reverse transcriptase/retrotransposon-derived protein RNase H-like" evidence="4">
    <location>
        <begin position="568"/>
        <end position="668"/>
    </location>
</feature>
<dbReference type="Gene3D" id="3.10.10.10">
    <property type="entry name" value="HIV Type 1 Reverse Transcriptase, subunit A, domain 1"/>
    <property type="match status" value="1"/>
</dbReference>
<dbReference type="GO" id="GO:0003676">
    <property type="term" value="F:nucleic acid binding"/>
    <property type="evidence" value="ECO:0007669"/>
    <property type="project" value="InterPro"/>
</dbReference>
<evidence type="ECO:0000256" key="1">
    <source>
        <dbReference type="SAM" id="MobiDB-lite"/>
    </source>
</evidence>
<dbReference type="Pfam" id="PF13456">
    <property type="entry name" value="RVT_3"/>
    <property type="match status" value="1"/>
</dbReference>
<dbReference type="SUPFAM" id="SSF56672">
    <property type="entry name" value="DNA/RNA polymerases"/>
    <property type="match status" value="1"/>
</dbReference>
<dbReference type="CDD" id="cd09279">
    <property type="entry name" value="RNase_HI_like"/>
    <property type="match status" value="1"/>
</dbReference>
<dbReference type="PANTHER" id="PTHR48475">
    <property type="entry name" value="RIBONUCLEASE H"/>
    <property type="match status" value="1"/>
</dbReference>
<organism evidence="5 6">
    <name type="scientific">Lolium multiflorum</name>
    <name type="common">Italian ryegrass</name>
    <name type="synonym">Lolium perenne subsp. multiflorum</name>
    <dbReference type="NCBI Taxonomy" id="4521"/>
    <lineage>
        <taxon>Eukaryota</taxon>
        <taxon>Viridiplantae</taxon>
        <taxon>Streptophyta</taxon>
        <taxon>Embryophyta</taxon>
        <taxon>Tracheophyta</taxon>
        <taxon>Spermatophyta</taxon>
        <taxon>Magnoliopsida</taxon>
        <taxon>Liliopsida</taxon>
        <taxon>Poales</taxon>
        <taxon>Poaceae</taxon>
        <taxon>BOP clade</taxon>
        <taxon>Pooideae</taxon>
        <taxon>Poodae</taxon>
        <taxon>Poeae</taxon>
        <taxon>Poeae Chloroplast Group 2 (Poeae type)</taxon>
        <taxon>Loliodinae</taxon>
        <taxon>Loliinae</taxon>
        <taxon>Lolium</taxon>
    </lineage>
</organism>
<feature type="domain" description="RNase H type-1" evidence="3">
    <location>
        <begin position="739"/>
        <end position="855"/>
    </location>
</feature>
<dbReference type="InterPro" id="IPR002156">
    <property type="entry name" value="RNaseH_domain"/>
</dbReference>
<dbReference type="SUPFAM" id="SSF53098">
    <property type="entry name" value="Ribonuclease H-like"/>
    <property type="match status" value="1"/>
</dbReference>
<evidence type="ECO:0000313" key="6">
    <source>
        <dbReference type="Proteomes" id="UP001231189"/>
    </source>
</evidence>
<evidence type="ECO:0008006" key="7">
    <source>
        <dbReference type="Google" id="ProtNLM"/>
    </source>
</evidence>
<dbReference type="Pfam" id="PF17919">
    <property type="entry name" value="RT_RNaseH_2"/>
    <property type="match status" value="1"/>
</dbReference>
<dbReference type="GO" id="GO:0004523">
    <property type="term" value="F:RNA-DNA hybrid ribonuclease activity"/>
    <property type="evidence" value="ECO:0007669"/>
    <property type="project" value="InterPro"/>
</dbReference>
<accession>A0AAD8X134</accession>